<organism evidence="1 2">
    <name type="scientific">Vibrio ishigakensis</name>
    <dbReference type="NCBI Taxonomy" id="1481914"/>
    <lineage>
        <taxon>Bacteria</taxon>
        <taxon>Pseudomonadati</taxon>
        <taxon>Pseudomonadota</taxon>
        <taxon>Gammaproteobacteria</taxon>
        <taxon>Vibrionales</taxon>
        <taxon>Vibrionaceae</taxon>
        <taxon>Vibrio</taxon>
    </lineage>
</organism>
<evidence type="ECO:0000313" key="2">
    <source>
        <dbReference type="Proteomes" id="UP000031670"/>
    </source>
</evidence>
<dbReference type="Proteomes" id="UP000031670">
    <property type="component" value="Unassembled WGS sequence"/>
</dbReference>
<accession>A0A0B8PMZ4</accession>
<dbReference type="EMBL" id="BBSA01000011">
    <property type="protein sequence ID" value="GAM64059.1"/>
    <property type="molecule type" value="Genomic_DNA"/>
</dbReference>
<name>A0A0B8PMZ4_9VIBR</name>
<gene>
    <name evidence="1" type="ORF">JCM19232_3335</name>
</gene>
<sequence>MIDLESGKFARQNGKYLVADKNGNIVPFDTLDQADIEFKGELNGKALATSFSLLRDSVFSQSMAEYSEQSGVEVEKLEWLAKGIAKAGRKSAVEFYRALLSIQTVTTPAF</sequence>
<protein>
    <submittedName>
        <fullName evidence="1">Tetrathionate reductase subunit A</fullName>
    </submittedName>
</protein>
<dbReference type="SUPFAM" id="SSF53706">
    <property type="entry name" value="Formate dehydrogenase/DMSO reductase, domains 1-3"/>
    <property type="match status" value="1"/>
</dbReference>
<dbReference type="AlphaFoldDB" id="A0A0B8PMZ4"/>
<dbReference type="Gene3D" id="3.40.228.10">
    <property type="entry name" value="Dimethylsulfoxide Reductase, domain 2"/>
    <property type="match status" value="1"/>
</dbReference>
<evidence type="ECO:0000313" key="1">
    <source>
        <dbReference type="EMBL" id="GAM64059.1"/>
    </source>
</evidence>
<proteinExistence type="predicted"/>
<comment type="caution">
    <text evidence="1">The sequence shown here is derived from an EMBL/GenBank/DDBJ whole genome shotgun (WGS) entry which is preliminary data.</text>
</comment>
<reference evidence="1 2" key="1">
    <citation type="submission" date="2015-01" db="EMBL/GenBank/DDBJ databases">
        <title>Vibrio sp. C5 JCM 19232 whole genome shotgun sequence.</title>
        <authorList>
            <person name="Sawabe T."/>
            <person name="Meirelles P."/>
            <person name="Feng G."/>
            <person name="Sayaka M."/>
            <person name="Hattori M."/>
            <person name="Ohkuma M."/>
        </authorList>
    </citation>
    <scope>NUCLEOTIDE SEQUENCE [LARGE SCALE GENOMIC DNA]</scope>
    <source>
        <strain evidence="1 2">JCM19232</strain>
    </source>
</reference>
<reference evidence="1 2" key="2">
    <citation type="submission" date="2015-01" db="EMBL/GenBank/DDBJ databases">
        <authorList>
            <consortium name="NBRP consortium"/>
            <person name="Sawabe T."/>
            <person name="Meirelles P."/>
            <person name="Feng G."/>
            <person name="Sayaka M."/>
            <person name="Hattori M."/>
            <person name="Ohkuma M."/>
        </authorList>
    </citation>
    <scope>NUCLEOTIDE SEQUENCE [LARGE SCALE GENOMIC DNA]</scope>
    <source>
        <strain evidence="1 2">JCM19232</strain>
    </source>
</reference>